<dbReference type="InterPro" id="IPR015915">
    <property type="entry name" value="Kelch-typ_b-propeller"/>
</dbReference>
<dbReference type="SUPFAM" id="SSF54695">
    <property type="entry name" value="POZ domain"/>
    <property type="match status" value="1"/>
</dbReference>
<dbReference type="Gene3D" id="3.30.710.10">
    <property type="entry name" value="Potassium Channel Kv1.1, Chain A"/>
    <property type="match status" value="1"/>
</dbReference>
<sequence>MNSHLKSRMASRQLVTMENVPQQFPSYMDPSEELSCGDHESVESRLIKGLRELYQAEELCDTTVVTESRRFLCHRVVLSSVSPYFRAMFSSSMREAEQGEVVLADIPAPVIQTVLNFIYTGEATINLDTVQELFTVSSRLQIVALQDLCSSYLNKTLNSDSFFWIYRLAHSHNCRCLLEAAIQYIGCHFISISKEEDFLQLDLKELTPILSSDKLMVSSELDVYHLAQRWWRFNCCRYTSIPEELAKTIRFYLMSPQELKEVEEEFHKEISSQQPLSFQLRQGMFEDRIICMDIMDRERNILKKDYLLETYNPVSGIWGKLPFPKYLSDSRVLVEGRYLYISGGKNEDETLTDELYVYDSVMNDWSRLPSMRVPKVNHGFVAHAQRLYALGGWDGREIINYAEYYSVPENCWKSLPNLPLRLHDFGCAQLKGKLYLIGGSTTISKSIVKHLGFLIYDTASETWSHFPLKMQISSAGAIKLSDKILVIVGYARTYQDRYEPFDPRATDQHFEHKYYMPHASAQFYKYSDPCANPGFIPTICFCLDSEGQFCNCPVPPFPENIKSPGVVKWKDRIYVMGGIGMREFNDKFMYHWAPGRTTWTKGVVELPILFDDSFGCVTLEVPLEHFHSLILGRKVTRIRPKRQIFEEESD</sequence>
<dbReference type="InterPro" id="IPR000210">
    <property type="entry name" value="BTB/POZ_dom"/>
</dbReference>
<dbReference type="GO" id="GO:1990756">
    <property type="term" value="F:ubiquitin-like ligase-substrate adaptor activity"/>
    <property type="evidence" value="ECO:0000318"/>
    <property type="project" value="GO_Central"/>
</dbReference>
<dbReference type="GO" id="GO:0043161">
    <property type="term" value="P:proteasome-mediated ubiquitin-dependent protein catabolic process"/>
    <property type="evidence" value="ECO:0000318"/>
    <property type="project" value="GO_Central"/>
</dbReference>
<reference evidence="5" key="1">
    <citation type="submission" date="2025-08" db="UniProtKB">
        <authorList>
            <consortium name="RefSeq"/>
        </authorList>
    </citation>
    <scope>IDENTIFICATION</scope>
    <source>
        <strain evidence="5">J_2021</strain>
        <tissue evidence="5">Erythrocytes</tissue>
    </source>
</reference>
<dbReference type="Pfam" id="PF01344">
    <property type="entry name" value="Kelch_1"/>
    <property type="match status" value="2"/>
</dbReference>
<keyword evidence="4" id="KW-1185">Reference proteome</keyword>
<dbReference type="PANTHER" id="PTHR24412:SF469">
    <property type="entry name" value="SI:DKEY-260J18.2 PROTEIN"/>
    <property type="match status" value="1"/>
</dbReference>
<dbReference type="OrthoDB" id="6482909at2759"/>
<dbReference type="InterPro" id="IPR011333">
    <property type="entry name" value="SKP1/BTB/POZ_sf"/>
</dbReference>
<evidence type="ECO:0000259" key="3">
    <source>
        <dbReference type="PROSITE" id="PS50097"/>
    </source>
</evidence>
<dbReference type="CDD" id="cd18186">
    <property type="entry name" value="BTB_POZ_ZBTB_KLHL-like"/>
    <property type="match status" value="1"/>
</dbReference>
<dbReference type="KEGG" id="xla:108711687"/>
<dbReference type="GeneID" id="108711687"/>
<name>A0A8J0US88_XENLA</name>
<dbReference type="Gene3D" id="2.120.10.80">
    <property type="entry name" value="Kelch-type beta propeller"/>
    <property type="match status" value="2"/>
</dbReference>
<dbReference type="SMART" id="SM00225">
    <property type="entry name" value="BTB"/>
    <property type="match status" value="1"/>
</dbReference>
<evidence type="ECO:0000313" key="5">
    <source>
        <dbReference type="RefSeq" id="XP_018109138.1"/>
    </source>
</evidence>
<evidence type="ECO:0000256" key="2">
    <source>
        <dbReference type="ARBA" id="ARBA00022737"/>
    </source>
</evidence>
<protein>
    <submittedName>
        <fullName evidence="5">Actin-binding protein IPP isoform X1</fullName>
    </submittedName>
</protein>
<feature type="domain" description="BTB" evidence="3">
    <location>
        <begin position="60"/>
        <end position="127"/>
    </location>
</feature>
<proteinExistence type="predicted"/>
<evidence type="ECO:0000256" key="1">
    <source>
        <dbReference type="ARBA" id="ARBA00022441"/>
    </source>
</evidence>
<dbReference type="InterPro" id="IPR011705">
    <property type="entry name" value="BACK"/>
</dbReference>
<keyword evidence="2" id="KW-0677">Repeat</keyword>
<dbReference type="Proteomes" id="UP000186698">
    <property type="component" value="Chromosome 3L"/>
</dbReference>
<accession>A0A8J0US88</accession>
<dbReference type="AlphaFoldDB" id="A0A8J0US88"/>
<dbReference type="GO" id="GO:0005737">
    <property type="term" value="C:cytoplasm"/>
    <property type="evidence" value="ECO:0000318"/>
    <property type="project" value="GO_Central"/>
</dbReference>
<dbReference type="Pfam" id="PF07707">
    <property type="entry name" value="BACK"/>
    <property type="match status" value="1"/>
</dbReference>
<dbReference type="SMART" id="SM00612">
    <property type="entry name" value="Kelch"/>
    <property type="match status" value="2"/>
</dbReference>
<gene>
    <name evidence="5" type="primary">LOC108711687</name>
</gene>
<dbReference type="Pfam" id="PF00651">
    <property type="entry name" value="BTB"/>
    <property type="match status" value="1"/>
</dbReference>
<dbReference type="PROSITE" id="PS50097">
    <property type="entry name" value="BTB"/>
    <property type="match status" value="1"/>
</dbReference>
<keyword evidence="1" id="KW-0880">Kelch repeat</keyword>
<dbReference type="RefSeq" id="XP_018109138.1">
    <property type="nucleotide sequence ID" value="XM_018253649.2"/>
</dbReference>
<evidence type="ECO:0000313" key="4">
    <source>
        <dbReference type="Proteomes" id="UP000186698"/>
    </source>
</evidence>
<dbReference type="GO" id="GO:0031463">
    <property type="term" value="C:Cul3-RING ubiquitin ligase complex"/>
    <property type="evidence" value="ECO:0000318"/>
    <property type="project" value="GO_Central"/>
</dbReference>
<dbReference type="SMART" id="SM00875">
    <property type="entry name" value="BACK"/>
    <property type="match status" value="1"/>
</dbReference>
<dbReference type="Gene3D" id="1.25.40.420">
    <property type="match status" value="1"/>
</dbReference>
<organism evidence="4 5">
    <name type="scientific">Xenopus laevis</name>
    <name type="common">African clawed frog</name>
    <dbReference type="NCBI Taxonomy" id="8355"/>
    <lineage>
        <taxon>Eukaryota</taxon>
        <taxon>Metazoa</taxon>
        <taxon>Chordata</taxon>
        <taxon>Craniata</taxon>
        <taxon>Vertebrata</taxon>
        <taxon>Euteleostomi</taxon>
        <taxon>Amphibia</taxon>
        <taxon>Batrachia</taxon>
        <taxon>Anura</taxon>
        <taxon>Pipoidea</taxon>
        <taxon>Pipidae</taxon>
        <taxon>Xenopodinae</taxon>
        <taxon>Xenopus</taxon>
        <taxon>Xenopus</taxon>
    </lineage>
</organism>
<dbReference type="SUPFAM" id="SSF117281">
    <property type="entry name" value="Kelch motif"/>
    <property type="match status" value="1"/>
</dbReference>
<dbReference type="PANTHER" id="PTHR24412">
    <property type="entry name" value="KELCH PROTEIN"/>
    <property type="match status" value="1"/>
</dbReference>
<dbReference type="InterPro" id="IPR006652">
    <property type="entry name" value="Kelch_1"/>
</dbReference>